<sequence length="112" mass="12928">MEEIVKYKLNRRVNMIVNLTELVDKGRDLSFVLERYVVREECIKNIKVVVKNSAVKAMQKQSAGIIEALKTNNNMKGIYKNAQEGLMIEVQRCEDDDVRSKQFCDMSTTILI</sequence>
<proteinExistence type="predicted"/>
<dbReference type="GeneID" id="116738475"/>
<evidence type="ECO:0000313" key="2">
    <source>
        <dbReference type="Proteomes" id="UP000002358"/>
    </source>
</evidence>
<organism evidence="1 2">
    <name type="scientific">Nasonia vitripennis</name>
    <name type="common">Parasitic wasp</name>
    <dbReference type="NCBI Taxonomy" id="7425"/>
    <lineage>
        <taxon>Eukaryota</taxon>
        <taxon>Metazoa</taxon>
        <taxon>Ecdysozoa</taxon>
        <taxon>Arthropoda</taxon>
        <taxon>Hexapoda</taxon>
        <taxon>Insecta</taxon>
        <taxon>Pterygota</taxon>
        <taxon>Neoptera</taxon>
        <taxon>Endopterygota</taxon>
        <taxon>Hymenoptera</taxon>
        <taxon>Apocrita</taxon>
        <taxon>Proctotrupomorpha</taxon>
        <taxon>Chalcidoidea</taxon>
        <taxon>Pteromalidae</taxon>
        <taxon>Pteromalinae</taxon>
        <taxon>Nasonia</taxon>
    </lineage>
</organism>
<dbReference type="Proteomes" id="UP000002358">
    <property type="component" value="Chromosome 1"/>
</dbReference>
<reference evidence="1" key="1">
    <citation type="submission" date="2021-01" db="UniProtKB">
        <authorList>
            <consortium name="EnsemblMetazoa"/>
        </authorList>
    </citation>
    <scope>IDENTIFICATION</scope>
</reference>
<name>A0A7M7QRF3_NASVI</name>
<protein>
    <submittedName>
        <fullName evidence="1">Uncharacterized protein</fullName>
    </submittedName>
</protein>
<accession>A0A7M7QRF3</accession>
<dbReference type="RefSeq" id="XP_032451683.1">
    <property type="nucleotide sequence ID" value="XM_032595792.1"/>
</dbReference>
<dbReference type="EnsemblMetazoa" id="XM_032595792">
    <property type="protein sequence ID" value="XP_032451683"/>
    <property type="gene ID" value="LOC116738475"/>
</dbReference>
<keyword evidence="2" id="KW-1185">Reference proteome</keyword>
<dbReference type="InParanoid" id="A0A7M7QRF3"/>
<dbReference type="KEGG" id="nvi:116738475"/>
<evidence type="ECO:0000313" key="1">
    <source>
        <dbReference type="EnsemblMetazoa" id="XP_032451683"/>
    </source>
</evidence>
<dbReference type="AlphaFoldDB" id="A0A7M7QRF3"/>